<sequence>MDGPVCMPGSPRVQSLLREVCATGDGLNLPAAPSARYAKSFKRHFEYLERTRRRPSYGAMHKTPEKQMLAADRSHDTGRRGVTKAPRCAAHHSRALRVSTTPPGTMECIDG</sequence>
<evidence type="ECO:0000313" key="3">
    <source>
        <dbReference type="Proteomes" id="UP000494102"/>
    </source>
</evidence>
<evidence type="ECO:0000313" key="2">
    <source>
        <dbReference type="EMBL" id="CAB4049603.1"/>
    </source>
</evidence>
<evidence type="ECO:0000256" key="1">
    <source>
        <dbReference type="SAM" id="MobiDB-lite"/>
    </source>
</evidence>
<dbReference type="AlphaFoldDB" id="A0A6J5K5B3"/>
<proteinExistence type="predicted"/>
<gene>
    <name evidence="2" type="ORF">LMG9964_03263</name>
</gene>
<protein>
    <submittedName>
        <fullName evidence="2">Uncharacterized protein</fullName>
    </submittedName>
</protein>
<name>A0A6J5K5B3_9BURK</name>
<feature type="region of interest" description="Disordered" evidence="1">
    <location>
        <begin position="52"/>
        <end position="111"/>
    </location>
</feature>
<dbReference type="Proteomes" id="UP000494102">
    <property type="component" value="Unassembled WGS sequence"/>
</dbReference>
<reference evidence="2 3" key="1">
    <citation type="submission" date="2020-04" db="EMBL/GenBank/DDBJ databases">
        <authorList>
            <person name="De Canck E."/>
        </authorList>
    </citation>
    <scope>NUCLEOTIDE SEQUENCE [LARGE SCALE GENOMIC DNA]</scope>
    <source>
        <strain evidence="2 3">LMG 9964</strain>
    </source>
</reference>
<dbReference type="EMBL" id="CADILN010000004">
    <property type="protein sequence ID" value="CAB4049603.1"/>
    <property type="molecule type" value="Genomic_DNA"/>
</dbReference>
<accession>A0A6J5K5B3</accession>
<organism evidence="2 3">
    <name type="scientific">Paraburkholderia phenoliruptrix</name>
    <dbReference type="NCBI Taxonomy" id="252970"/>
    <lineage>
        <taxon>Bacteria</taxon>
        <taxon>Pseudomonadati</taxon>
        <taxon>Pseudomonadota</taxon>
        <taxon>Betaproteobacteria</taxon>
        <taxon>Burkholderiales</taxon>
        <taxon>Burkholderiaceae</taxon>
        <taxon>Paraburkholderia</taxon>
    </lineage>
</organism>